<reference evidence="1" key="1">
    <citation type="submission" date="2020-11" db="EMBL/GenBank/DDBJ databases">
        <authorList>
            <person name="Koelle M."/>
            <person name="Horta M.A.C."/>
            <person name="Nowrousian M."/>
            <person name="Ohm R.A."/>
            <person name="Benz P."/>
            <person name="Pilgard A."/>
        </authorList>
    </citation>
    <scope>NUCLEOTIDE SEQUENCE</scope>
    <source>
        <strain evidence="1">FPRL280</strain>
    </source>
</reference>
<dbReference type="Proteomes" id="UP000639403">
    <property type="component" value="Unassembled WGS sequence"/>
</dbReference>
<sequence length="47" mass="5640">MKAGRSCRWRMTSLHRRAAASYMFRGRKWREPCTAMADRCLRPFDMS</sequence>
<reference evidence="1" key="2">
    <citation type="journal article" name="Front. Microbiol.">
        <title>Degradative Capacity of Two Strains of Rhodonia placenta: From Phenotype to Genotype.</title>
        <authorList>
            <person name="Kolle M."/>
            <person name="Horta M.A.C."/>
            <person name="Nowrousian M."/>
            <person name="Ohm R.A."/>
            <person name="Benz J.P."/>
            <person name="Pilgard A."/>
        </authorList>
    </citation>
    <scope>NUCLEOTIDE SEQUENCE</scope>
    <source>
        <strain evidence="1">FPRL280</strain>
    </source>
</reference>
<name>A0A8H7NXF3_9APHY</name>
<dbReference type="EMBL" id="JADOXO010000238">
    <property type="protein sequence ID" value="KAF9808584.1"/>
    <property type="molecule type" value="Genomic_DNA"/>
</dbReference>
<comment type="caution">
    <text evidence="1">The sequence shown here is derived from an EMBL/GenBank/DDBJ whole genome shotgun (WGS) entry which is preliminary data.</text>
</comment>
<proteinExistence type="predicted"/>
<accession>A0A8H7NXF3</accession>
<dbReference type="AlphaFoldDB" id="A0A8H7NXF3"/>
<evidence type="ECO:0000313" key="1">
    <source>
        <dbReference type="EMBL" id="KAF9808584.1"/>
    </source>
</evidence>
<protein>
    <submittedName>
        <fullName evidence="1">Uncharacterized protein</fullName>
    </submittedName>
</protein>
<evidence type="ECO:0000313" key="2">
    <source>
        <dbReference type="Proteomes" id="UP000639403"/>
    </source>
</evidence>
<organism evidence="1 2">
    <name type="scientific">Rhodonia placenta</name>
    <dbReference type="NCBI Taxonomy" id="104341"/>
    <lineage>
        <taxon>Eukaryota</taxon>
        <taxon>Fungi</taxon>
        <taxon>Dikarya</taxon>
        <taxon>Basidiomycota</taxon>
        <taxon>Agaricomycotina</taxon>
        <taxon>Agaricomycetes</taxon>
        <taxon>Polyporales</taxon>
        <taxon>Adustoporiaceae</taxon>
        <taxon>Rhodonia</taxon>
    </lineage>
</organism>
<gene>
    <name evidence="1" type="ORF">IEO21_07828</name>
</gene>